<accession>A0A5A9PKS3</accession>
<dbReference type="Proteomes" id="UP000324632">
    <property type="component" value="Chromosome 4"/>
</dbReference>
<name>A0A5A9PKS3_9TELE</name>
<gene>
    <name evidence="1" type="ORF">E1301_Tti020232</name>
</gene>
<protein>
    <submittedName>
        <fullName evidence="1">Complement C3</fullName>
    </submittedName>
</protein>
<organism evidence="1 2">
    <name type="scientific">Triplophysa tibetana</name>
    <dbReference type="NCBI Taxonomy" id="1572043"/>
    <lineage>
        <taxon>Eukaryota</taxon>
        <taxon>Metazoa</taxon>
        <taxon>Chordata</taxon>
        <taxon>Craniata</taxon>
        <taxon>Vertebrata</taxon>
        <taxon>Euteleostomi</taxon>
        <taxon>Actinopterygii</taxon>
        <taxon>Neopterygii</taxon>
        <taxon>Teleostei</taxon>
        <taxon>Ostariophysi</taxon>
        <taxon>Cypriniformes</taxon>
        <taxon>Nemacheilidae</taxon>
        <taxon>Triplophysa</taxon>
    </lineage>
</organism>
<sequence length="147" mass="16743">MKRTRCLEATPIIKISDNRDLFSDDPLEKQYVYVQAQYPSRLLEKVVMVSFQSGYIFVQTDKAIYTPASTVLPTFEVTLSLSQSYFSVNDESLTVDIVAKVRCAPRCMEKTRQLVLFAGDVVSRCKNRGLTFKLHSSRRMGNALFDV</sequence>
<dbReference type="Gene3D" id="2.60.40.1930">
    <property type="match status" value="2"/>
</dbReference>
<evidence type="ECO:0000313" key="2">
    <source>
        <dbReference type="Proteomes" id="UP000324632"/>
    </source>
</evidence>
<keyword evidence="2" id="KW-1185">Reference proteome</keyword>
<comment type="caution">
    <text evidence="1">The sequence shown here is derived from an EMBL/GenBank/DDBJ whole genome shotgun (WGS) entry which is preliminary data.</text>
</comment>
<reference evidence="1 2" key="1">
    <citation type="journal article" date="2019" name="Mol. Ecol. Resour.">
        <title>Chromosome-level genome assembly of Triplophysa tibetana, a fish adapted to the harsh high-altitude environment of the Tibetan Plateau.</title>
        <authorList>
            <person name="Yang X."/>
            <person name="Liu H."/>
            <person name="Ma Z."/>
            <person name="Zou Y."/>
            <person name="Zou M."/>
            <person name="Mao Y."/>
            <person name="Li X."/>
            <person name="Wang H."/>
            <person name="Chen T."/>
            <person name="Wang W."/>
            <person name="Yang R."/>
        </authorList>
    </citation>
    <scope>NUCLEOTIDE SEQUENCE [LARGE SCALE GENOMIC DNA]</scope>
    <source>
        <strain evidence="1">TTIB1903HZAU</strain>
        <tissue evidence="1">Muscle</tissue>
    </source>
</reference>
<evidence type="ECO:0000313" key="1">
    <source>
        <dbReference type="EMBL" id="KAA0721791.1"/>
    </source>
</evidence>
<dbReference type="EMBL" id="SOYY01000004">
    <property type="protein sequence ID" value="KAA0721791.1"/>
    <property type="molecule type" value="Genomic_DNA"/>
</dbReference>
<dbReference type="AlphaFoldDB" id="A0A5A9PKS3"/>
<proteinExistence type="predicted"/>